<comment type="caution">
    <text evidence="2">The sequence shown here is derived from an EMBL/GenBank/DDBJ whole genome shotgun (WGS) entry which is preliminary data.</text>
</comment>
<dbReference type="AlphaFoldDB" id="W4Q0M7"/>
<dbReference type="Proteomes" id="UP000018890">
    <property type="component" value="Unassembled WGS sequence"/>
</dbReference>
<name>W4Q0M7_9BACI</name>
<dbReference type="InterPro" id="IPR037883">
    <property type="entry name" value="Knr4/Smi1-like_sf"/>
</dbReference>
<feature type="domain" description="Knr4/Smi1-like" evidence="1">
    <location>
        <begin position="23"/>
        <end position="151"/>
    </location>
</feature>
<dbReference type="InterPro" id="IPR018958">
    <property type="entry name" value="Knr4/Smi1-like_dom"/>
</dbReference>
<protein>
    <recommendedName>
        <fullName evidence="1">Knr4/Smi1-like domain-containing protein</fullName>
    </recommendedName>
</protein>
<evidence type="ECO:0000313" key="3">
    <source>
        <dbReference type="Proteomes" id="UP000018890"/>
    </source>
</evidence>
<accession>W4Q0M7</accession>
<dbReference type="EMBL" id="BAUT01000012">
    <property type="protein sequence ID" value="GAE25636.1"/>
    <property type="molecule type" value="Genomic_DNA"/>
</dbReference>
<dbReference type="OrthoDB" id="8657476at2"/>
<dbReference type="SMART" id="SM00860">
    <property type="entry name" value="SMI1_KNR4"/>
    <property type="match status" value="1"/>
</dbReference>
<sequence>MSLQFYDGSQFWKSPSEYKPGQRVTEEKRTEIESLLNVELPATYIQLMEQQNGGELLYRYVLFEDGDAAIIPYFHELELKSGVGLSSVFIEELGLPNDLIMLTGDFHSWLALDYRHGKKEPSVLYLSEDDPASGVWNEHLIANTFDDFLKQLFKKEG</sequence>
<evidence type="ECO:0000259" key="1">
    <source>
        <dbReference type="SMART" id="SM00860"/>
    </source>
</evidence>
<proteinExistence type="predicted"/>
<evidence type="ECO:0000313" key="2">
    <source>
        <dbReference type="EMBL" id="GAE25636.1"/>
    </source>
</evidence>
<reference evidence="2" key="1">
    <citation type="journal article" date="2014" name="Genome Announc.">
        <title>Draft Genome Sequences of Three Alkaliphilic Bacillus Strains, Bacillus wakoensis JCM 9140T, Bacillus akibai JCM 9157T, and Bacillus hemicellulosilyticus JCM 9152T.</title>
        <authorList>
            <person name="Yuki M."/>
            <person name="Oshima K."/>
            <person name="Suda W."/>
            <person name="Oshida Y."/>
            <person name="Kitamura K."/>
            <person name="Iida T."/>
            <person name="Hattori M."/>
            <person name="Ohkuma M."/>
        </authorList>
    </citation>
    <scope>NUCLEOTIDE SEQUENCE [LARGE SCALE GENOMIC DNA]</scope>
    <source>
        <strain evidence="2">JCM 9140</strain>
    </source>
</reference>
<dbReference type="STRING" id="1236970.JCM9140_1643"/>
<dbReference type="Gene3D" id="3.40.1580.10">
    <property type="entry name" value="SMI1/KNR4-like"/>
    <property type="match status" value="1"/>
</dbReference>
<dbReference type="SUPFAM" id="SSF160631">
    <property type="entry name" value="SMI1/KNR4-like"/>
    <property type="match status" value="1"/>
</dbReference>
<dbReference type="Pfam" id="PF14568">
    <property type="entry name" value="SUKH_6"/>
    <property type="match status" value="1"/>
</dbReference>
<gene>
    <name evidence="2" type="ORF">JCM9140_1643</name>
</gene>
<dbReference type="RefSeq" id="WP_034744352.1">
    <property type="nucleotide sequence ID" value="NZ_BAUT01000012.1"/>
</dbReference>
<keyword evidence="3" id="KW-1185">Reference proteome</keyword>
<organism evidence="2 3">
    <name type="scientific">Halalkalibacter wakoensis JCM 9140</name>
    <dbReference type="NCBI Taxonomy" id="1236970"/>
    <lineage>
        <taxon>Bacteria</taxon>
        <taxon>Bacillati</taxon>
        <taxon>Bacillota</taxon>
        <taxon>Bacilli</taxon>
        <taxon>Bacillales</taxon>
        <taxon>Bacillaceae</taxon>
        <taxon>Halalkalibacter</taxon>
    </lineage>
</organism>